<gene>
    <name evidence="1" type="ORF">EI42_02607</name>
</gene>
<protein>
    <recommendedName>
        <fullName evidence="3">DUF4177 domain-containing protein</fullName>
    </recommendedName>
</protein>
<reference evidence="1 2" key="1">
    <citation type="submission" date="2018-06" db="EMBL/GenBank/DDBJ databases">
        <title>Genomic Encyclopedia of Archaeal and Bacterial Type Strains, Phase II (KMG-II): from individual species to whole genera.</title>
        <authorList>
            <person name="Goeker M."/>
        </authorList>
    </citation>
    <scope>NUCLEOTIDE SEQUENCE [LARGE SCALE GENOMIC DNA]</scope>
    <source>
        <strain evidence="1 2">ATCC BAA-1881</strain>
    </source>
</reference>
<sequence length="90" mass="10512">MFVPNSIRSLMSNGQPDRPTFHIPKVYEKIEREPRHWEYRVLSFDPREEALPDQEALNELGGSGWLLVNILNATEGRAGKVYYYFVREGE</sequence>
<comment type="caution">
    <text evidence="1">The sequence shown here is derived from an EMBL/GenBank/DDBJ whole genome shotgun (WGS) entry which is preliminary data.</text>
</comment>
<name>A0A326U773_THEHA</name>
<proteinExistence type="predicted"/>
<dbReference type="Proteomes" id="UP000248806">
    <property type="component" value="Unassembled WGS sequence"/>
</dbReference>
<organism evidence="1 2">
    <name type="scientific">Thermosporothrix hazakensis</name>
    <dbReference type="NCBI Taxonomy" id="644383"/>
    <lineage>
        <taxon>Bacteria</taxon>
        <taxon>Bacillati</taxon>
        <taxon>Chloroflexota</taxon>
        <taxon>Ktedonobacteria</taxon>
        <taxon>Ktedonobacterales</taxon>
        <taxon>Thermosporotrichaceae</taxon>
        <taxon>Thermosporothrix</taxon>
    </lineage>
</organism>
<evidence type="ECO:0000313" key="2">
    <source>
        <dbReference type="Proteomes" id="UP000248806"/>
    </source>
</evidence>
<accession>A0A326U773</accession>
<keyword evidence="2" id="KW-1185">Reference proteome</keyword>
<evidence type="ECO:0000313" key="1">
    <source>
        <dbReference type="EMBL" id="PZW30633.1"/>
    </source>
</evidence>
<evidence type="ECO:0008006" key="3">
    <source>
        <dbReference type="Google" id="ProtNLM"/>
    </source>
</evidence>
<dbReference type="RefSeq" id="WP_111322518.1">
    <property type="nucleotide sequence ID" value="NZ_BIFX01000001.1"/>
</dbReference>
<dbReference type="AlphaFoldDB" id="A0A326U773"/>
<dbReference type="OrthoDB" id="5432776at2"/>
<dbReference type="EMBL" id="QKUF01000007">
    <property type="protein sequence ID" value="PZW30633.1"/>
    <property type="molecule type" value="Genomic_DNA"/>
</dbReference>